<organism evidence="2 3">
    <name type="scientific">Sphingomonas palmae</name>
    <dbReference type="NCBI Taxonomy" id="1855283"/>
    <lineage>
        <taxon>Bacteria</taxon>
        <taxon>Pseudomonadati</taxon>
        <taxon>Pseudomonadota</taxon>
        <taxon>Alphaproteobacteria</taxon>
        <taxon>Sphingomonadales</taxon>
        <taxon>Sphingomonadaceae</taxon>
        <taxon>Sphingomonas</taxon>
    </lineage>
</organism>
<dbReference type="Pfam" id="PF13508">
    <property type="entry name" value="Acetyltransf_7"/>
    <property type="match status" value="1"/>
</dbReference>
<evidence type="ECO:0000313" key="3">
    <source>
        <dbReference type="Proteomes" id="UP000199214"/>
    </source>
</evidence>
<dbReference type="InterPro" id="IPR016181">
    <property type="entry name" value="Acyl_CoA_acyltransferase"/>
</dbReference>
<dbReference type="Gene3D" id="3.40.630.30">
    <property type="match status" value="1"/>
</dbReference>
<sequence length="153" mass="16895">MVRVRGARMTDLTFTDVPRGEYDVMRLQLEMAGLPTDDLDGPDRLFFRLSDGHGPVGYIGLEGNGPDRLLRSLVVMRRHRGHGHGRELVRRLGRVCDGAVKRLHLLTTGAAPFFRSLGFVDAERGTAPQAIAYTSQFTSLCPSSAIYLVKDIA</sequence>
<dbReference type="AlphaFoldDB" id="A0A1H7U0T0"/>
<dbReference type="Proteomes" id="UP000199214">
    <property type="component" value="Unassembled WGS sequence"/>
</dbReference>
<dbReference type="NCBIfam" id="NF040501">
    <property type="entry name" value="resist_ArsN2"/>
    <property type="match status" value="1"/>
</dbReference>
<keyword evidence="2" id="KW-0808">Transferase</keyword>
<evidence type="ECO:0000259" key="1">
    <source>
        <dbReference type="PROSITE" id="PS51186"/>
    </source>
</evidence>
<proteinExistence type="predicted"/>
<dbReference type="GO" id="GO:0016747">
    <property type="term" value="F:acyltransferase activity, transferring groups other than amino-acyl groups"/>
    <property type="evidence" value="ECO:0007669"/>
    <property type="project" value="InterPro"/>
</dbReference>
<evidence type="ECO:0000313" key="2">
    <source>
        <dbReference type="EMBL" id="SEL90414.1"/>
    </source>
</evidence>
<dbReference type="EMBL" id="FNZZ01000006">
    <property type="protein sequence ID" value="SEL90414.1"/>
    <property type="molecule type" value="Genomic_DNA"/>
</dbReference>
<dbReference type="SUPFAM" id="SSF55729">
    <property type="entry name" value="Acyl-CoA N-acyltransferases (Nat)"/>
    <property type="match status" value="1"/>
</dbReference>
<dbReference type="PROSITE" id="PS51186">
    <property type="entry name" value="GNAT"/>
    <property type="match status" value="1"/>
</dbReference>
<dbReference type="InterPro" id="IPR000182">
    <property type="entry name" value="GNAT_dom"/>
</dbReference>
<gene>
    <name evidence="2" type="ORF">SAMN05216382_2890</name>
</gene>
<dbReference type="STRING" id="1855283.SAMN05216382_2890"/>
<name>A0A1H7U0T0_9SPHN</name>
<reference evidence="3" key="1">
    <citation type="submission" date="2016-10" db="EMBL/GenBank/DDBJ databases">
        <authorList>
            <person name="Varghese N."/>
            <person name="Submissions S."/>
        </authorList>
    </citation>
    <scope>NUCLEOTIDE SEQUENCE [LARGE SCALE GENOMIC DNA]</scope>
    <source>
        <strain evidence="3">JS21-1</strain>
    </source>
</reference>
<feature type="domain" description="N-acetyltransferase" evidence="1">
    <location>
        <begin position="2"/>
        <end position="153"/>
    </location>
</feature>
<protein>
    <submittedName>
        <fullName evidence="2">Amino-acid N-acetyltransferase</fullName>
    </submittedName>
</protein>
<keyword evidence="3" id="KW-1185">Reference proteome</keyword>
<accession>A0A1H7U0T0</accession>